<sequence>MRNRNFIDSGIFEKANAFSTINSKKMEEIKIEDFLKIFDASLERLEALRDSVKGNGFREKELKEAIGEIIDKIEKTINEQSVRLEKEIPYEKHMEIMKDHDGDGLSTREELERGLDPFSKDSDGNGIDDREELYLSEIEKQKKLEKERTIF</sequence>
<dbReference type="KEGG" id="smf:Smon_1170"/>
<evidence type="ECO:0000256" key="1">
    <source>
        <dbReference type="SAM" id="MobiDB-lite"/>
    </source>
</evidence>
<proteinExistence type="predicted"/>
<dbReference type="Proteomes" id="UP000002072">
    <property type="component" value="Chromosome"/>
</dbReference>
<reference evidence="2 3" key="1">
    <citation type="journal article" date="2009" name="Stand. Genomic Sci.">
        <title>Complete genome sequence of Streptobacillus moniliformis type strain (9901T).</title>
        <authorList>
            <person name="Nolan M."/>
            <person name="Gronow S."/>
            <person name="Lapidus A."/>
            <person name="Ivanova N."/>
            <person name="Copeland A."/>
            <person name="Lucas S."/>
            <person name="Del Rio T.G."/>
            <person name="Chen F."/>
            <person name="Tice H."/>
            <person name="Pitluck S."/>
            <person name="Cheng J.F."/>
            <person name="Sims D."/>
            <person name="Meincke L."/>
            <person name="Bruce D."/>
            <person name="Goodwin L."/>
            <person name="Brettin T."/>
            <person name="Han C."/>
            <person name="Detter J.C."/>
            <person name="Ovchinikova G."/>
            <person name="Pati A."/>
            <person name="Mavromatis K."/>
            <person name="Mikhailova N."/>
            <person name="Chen A."/>
            <person name="Palaniappan K."/>
            <person name="Land M."/>
            <person name="Hauser L."/>
            <person name="Chang Y.J."/>
            <person name="Jeffries C.D."/>
            <person name="Rohde M."/>
            <person name="Sproer C."/>
            <person name="Goker M."/>
            <person name="Bristow J."/>
            <person name="Eisen J.A."/>
            <person name="Markowitz V."/>
            <person name="Hugenholtz P."/>
            <person name="Kyrpides N.C."/>
            <person name="Klenk H.P."/>
            <person name="Chain P."/>
        </authorList>
    </citation>
    <scope>NUCLEOTIDE SEQUENCE [LARGE SCALE GENOMIC DNA]</scope>
    <source>
        <strain evidence="3">ATCC 14647 / DSM 12112 / NCTC 10651 / 9901</strain>
    </source>
</reference>
<feature type="compositionally biased region" description="Basic and acidic residues" evidence="1">
    <location>
        <begin position="95"/>
        <end position="123"/>
    </location>
</feature>
<gene>
    <name evidence="2" type="ordered locus">Smon_1170</name>
</gene>
<evidence type="ECO:0000313" key="2">
    <source>
        <dbReference type="EMBL" id="ACZ01625.1"/>
    </source>
</evidence>
<name>D1AV65_STRM9</name>
<dbReference type="STRING" id="519441.Smon_1170"/>
<organism evidence="2 3">
    <name type="scientific">Streptobacillus moniliformis (strain ATCC 14647 / DSM 12112 / NCTC 10651 / 9901)</name>
    <dbReference type="NCBI Taxonomy" id="519441"/>
    <lineage>
        <taxon>Bacteria</taxon>
        <taxon>Fusobacteriati</taxon>
        <taxon>Fusobacteriota</taxon>
        <taxon>Fusobacteriia</taxon>
        <taxon>Fusobacteriales</taxon>
        <taxon>Leptotrichiaceae</taxon>
        <taxon>Streptobacillus</taxon>
    </lineage>
</organism>
<feature type="region of interest" description="Disordered" evidence="1">
    <location>
        <begin position="95"/>
        <end position="127"/>
    </location>
</feature>
<protein>
    <submittedName>
        <fullName evidence="2">Uncharacterized protein</fullName>
    </submittedName>
</protein>
<evidence type="ECO:0000313" key="3">
    <source>
        <dbReference type="Proteomes" id="UP000002072"/>
    </source>
</evidence>
<dbReference type="HOGENOM" id="CLU_1776430_0_0_0"/>
<keyword evidence="3" id="KW-1185">Reference proteome</keyword>
<dbReference type="GeneID" id="29674136"/>
<dbReference type="RefSeq" id="WP_012859172.1">
    <property type="nucleotide sequence ID" value="NC_013515.1"/>
</dbReference>
<dbReference type="AlphaFoldDB" id="D1AV65"/>
<accession>D1AV65</accession>
<dbReference type="EMBL" id="CP001779">
    <property type="protein sequence ID" value="ACZ01625.1"/>
    <property type="molecule type" value="Genomic_DNA"/>
</dbReference>